<reference evidence="2" key="1">
    <citation type="submission" date="2021-12" db="EMBL/GenBank/DDBJ databases">
        <title>Black yeast isolated from Biological Soil Crust.</title>
        <authorList>
            <person name="Kurbessoian T."/>
        </authorList>
    </citation>
    <scope>NUCLEOTIDE SEQUENCE</scope>
    <source>
        <strain evidence="2">CCFEE 5208</strain>
    </source>
</reference>
<feature type="region of interest" description="Disordered" evidence="1">
    <location>
        <begin position="74"/>
        <end position="128"/>
    </location>
</feature>
<name>A0AAN6J571_9PEZI</name>
<evidence type="ECO:0000256" key="1">
    <source>
        <dbReference type="SAM" id="MobiDB-lite"/>
    </source>
</evidence>
<dbReference type="AlphaFoldDB" id="A0AAN6J571"/>
<organism evidence="2 3">
    <name type="scientific">Friedmanniomyces endolithicus</name>
    <dbReference type="NCBI Taxonomy" id="329885"/>
    <lineage>
        <taxon>Eukaryota</taxon>
        <taxon>Fungi</taxon>
        <taxon>Dikarya</taxon>
        <taxon>Ascomycota</taxon>
        <taxon>Pezizomycotina</taxon>
        <taxon>Dothideomycetes</taxon>
        <taxon>Dothideomycetidae</taxon>
        <taxon>Mycosphaerellales</taxon>
        <taxon>Teratosphaeriaceae</taxon>
        <taxon>Friedmanniomyces</taxon>
    </lineage>
</organism>
<evidence type="ECO:0000313" key="3">
    <source>
        <dbReference type="Proteomes" id="UP001168146"/>
    </source>
</evidence>
<proteinExistence type="predicted"/>
<dbReference type="Proteomes" id="UP001168146">
    <property type="component" value="Unassembled WGS sequence"/>
</dbReference>
<accession>A0AAN6J571</accession>
<evidence type="ECO:0000313" key="2">
    <source>
        <dbReference type="EMBL" id="KAK0316897.1"/>
    </source>
</evidence>
<dbReference type="EMBL" id="JASUXU010000047">
    <property type="protein sequence ID" value="KAK0316897.1"/>
    <property type="molecule type" value="Genomic_DNA"/>
</dbReference>
<comment type="caution">
    <text evidence="2">The sequence shown here is derived from an EMBL/GenBank/DDBJ whole genome shotgun (WGS) entry which is preliminary data.</text>
</comment>
<gene>
    <name evidence="2" type="ORF">LTR82_012039</name>
</gene>
<protein>
    <submittedName>
        <fullName evidence="2">Uncharacterized protein</fullName>
    </submittedName>
</protein>
<sequence length="128" mass="14668">MSPSQHTATSAQNIRCRRRFEKFGRSGLSSVRSAKPLDALVPYGFDFTSTFHPHDRKNVAHMITESSWQRSQLAKCLDQHEETSHNPGANLATPSRHFRRNAENQPDAIEDDSRRQRVRPKVRTVQSD</sequence>